<name>A0AAV8SSK1_9ROSI</name>
<evidence type="ECO:0000256" key="5">
    <source>
        <dbReference type="ARBA" id="ARBA00022847"/>
    </source>
</evidence>
<feature type="domain" description="Amino acid transporter transmembrane" evidence="12">
    <location>
        <begin position="39"/>
        <end position="467"/>
    </location>
</feature>
<dbReference type="AlphaFoldDB" id="A0AAV8SSK1"/>
<evidence type="ECO:0000313" key="13">
    <source>
        <dbReference type="EMBL" id="KAJ8755015.1"/>
    </source>
</evidence>
<proteinExistence type="inferred from homology"/>
<feature type="transmembrane region" description="Helical" evidence="11">
    <location>
        <begin position="170"/>
        <end position="186"/>
    </location>
</feature>
<evidence type="ECO:0000256" key="3">
    <source>
        <dbReference type="ARBA" id="ARBA00022448"/>
    </source>
</evidence>
<dbReference type="EMBL" id="JAIWQS010000009">
    <property type="protein sequence ID" value="KAJ8755015.1"/>
    <property type="molecule type" value="Genomic_DNA"/>
</dbReference>
<feature type="transmembrane region" description="Helical" evidence="11">
    <location>
        <begin position="68"/>
        <end position="89"/>
    </location>
</feature>
<comment type="caution">
    <text evidence="13">The sequence shown here is derived from an EMBL/GenBank/DDBJ whole genome shotgun (WGS) entry which is preliminary data.</text>
</comment>
<feature type="transmembrane region" description="Helical" evidence="11">
    <location>
        <begin position="40"/>
        <end position="61"/>
    </location>
</feature>
<dbReference type="Proteomes" id="UP001159364">
    <property type="component" value="Linkage Group LG09"/>
</dbReference>
<reference evidence="13 14" key="1">
    <citation type="submission" date="2021-09" db="EMBL/GenBank/DDBJ databases">
        <title>Genomic insights and catalytic innovation underlie evolution of tropane alkaloids biosynthesis.</title>
        <authorList>
            <person name="Wang Y.-J."/>
            <person name="Tian T."/>
            <person name="Huang J.-P."/>
            <person name="Huang S.-X."/>
        </authorList>
    </citation>
    <scope>NUCLEOTIDE SEQUENCE [LARGE SCALE GENOMIC DNA]</scope>
    <source>
        <strain evidence="13">KIB-2018</strain>
        <tissue evidence="13">Leaf</tissue>
    </source>
</reference>
<comment type="similarity">
    <text evidence="2">Belongs to the amino acid/polyamine transporter 2 family. Amino acid/auxin permease (AAAP) (TC 2.A.18.1) subfamily.</text>
</comment>
<dbReference type="GO" id="GO:0012505">
    <property type="term" value="C:endomembrane system"/>
    <property type="evidence" value="ECO:0007669"/>
    <property type="project" value="UniProtKB-SubCell"/>
</dbReference>
<comment type="subcellular location">
    <subcellularLocation>
        <location evidence="1">Endomembrane system</location>
        <topology evidence="1">Multi-pass membrane protein</topology>
    </subcellularLocation>
</comment>
<evidence type="ECO:0000256" key="1">
    <source>
        <dbReference type="ARBA" id="ARBA00004127"/>
    </source>
</evidence>
<comment type="function">
    <text evidence="10">Carrier protein involved in proton-driven auxin influx. Mediates the formation of auxin gradient from developing leaves (site of auxin biosynthesis) to tips by contributing to the loading of auxin in vascular tissues and facilitating acropetal (base to tip) auxin transport within inner tissues of the root apex, and basipetal (tip to base) auxin transport within outer tissues of the root apex. May be involved in lateral roots and nodules formation.</text>
</comment>
<evidence type="ECO:0000259" key="12">
    <source>
        <dbReference type="Pfam" id="PF01490"/>
    </source>
</evidence>
<dbReference type="Pfam" id="PF01490">
    <property type="entry name" value="Aa_trans"/>
    <property type="match status" value="1"/>
</dbReference>
<feature type="transmembrane region" description="Helical" evidence="11">
    <location>
        <begin position="320"/>
        <end position="341"/>
    </location>
</feature>
<feature type="transmembrane region" description="Helical" evidence="11">
    <location>
        <begin position="125"/>
        <end position="149"/>
    </location>
</feature>
<dbReference type="GO" id="GO:0009734">
    <property type="term" value="P:auxin-activated signaling pathway"/>
    <property type="evidence" value="ECO:0007669"/>
    <property type="project" value="UniProtKB-KW"/>
</dbReference>
<feature type="transmembrane region" description="Helical" evidence="11">
    <location>
        <begin position="192"/>
        <end position="218"/>
    </location>
</feature>
<evidence type="ECO:0000256" key="6">
    <source>
        <dbReference type="ARBA" id="ARBA00022970"/>
    </source>
</evidence>
<sequence length="472" mass="52451">MVDMMMMGTHQELVRLLFLSFSFSFESKLKFIVCGNLGTLWSSVAHIITAVIGSGVLSLAWSTSQLGWIAGPVSLLCFAIVTYISAFLLSDCYRSPHPVTGTRNYSYINAVRVNLGRKQKWMCGLLQYLSLFGTAVAYVITTATSLRAIQKSNCYHREGHKAACTYEDSFYMLLFGAVQILMSQIPDFHNMAWLSLLAAIMSFTYSFIGLGLGFATVIENGKIKGGISGVPAANIADKLFLVFEALSDIAFAYPYSLILLEIQDTLKSHPPENKIMKKASMVAIFVTTFFYLCCGCFGYAAFGNSTPGNLLTGFGFYEPFWLIDFANACIALHLVGGYQIYSQPVFAFAEGWFCRKFPNSSFVNKFYSLKIPLLPPLQINMLRLCFRTTYVASTTGIAMVFPYFNQVLGVLGALNFWPLAIYFPVEMYFVQKKVGPWTKKWIVLRTFSFVCLLVTIVGLIGSIQGLITAKIG</sequence>
<evidence type="ECO:0000256" key="10">
    <source>
        <dbReference type="ARBA" id="ARBA00045588"/>
    </source>
</evidence>
<keyword evidence="14" id="KW-1185">Reference proteome</keyword>
<feature type="transmembrane region" description="Helical" evidence="11">
    <location>
        <begin position="410"/>
        <end position="430"/>
    </location>
</feature>
<organism evidence="13 14">
    <name type="scientific">Erythroxylum novogranatense</name>
    <dbReference type="NCBI Taxonomy" id="1862640"/>
    <lineage>
        <taxon>Eukaryota</taxon>
        <taxon>Viridiplantae</taxon>
        <taxon>Streptophyta</taxon>
        <taxon>Embryophyta</taxon>
        <taxon>Tracheophyta</taxon>
        <taxon>Spermatophyta</taxon>
        <taxon>Magnoliopsida</taxon>
        <taxon>eudicotyledons</taxon>
        <taxon>Gunneridae</taxon>
        <taxon>Pentapetalae</taxon>
        <taxon>rosids</taxon>
        <taxon>fabids</taxon>
        <taxon>Malpighiales</taxon>
        <taxon>Erythroxylaceae</taxon>
        <taxon>Erythroxylum</taxon>
    </lineage>
</organism>
<evidence type="ECO:0000313" key="14">
    <source>
        <dbReference type="Proteomes" id="UP001159364"/>
    </source>
</evidence>
<gene>
    <name evidence="13" type="ORF">K2173_015527</name>
</gene>
<evidence type="ECO:0000256" key="11">
    <source>
        <dbReference type="SAM" id="Phobius"/>
    </source>
</evidence>
<evidence type="ECO:0000256" key="9">
    <source>
        <dbReference type="ARBA" id="ARBA00023294"/>
    </source>
</evidence>
<dbReference type="GO" id="GO:0015293">
    <property type="term" value="F:symporter activity"/>
    <property type="evidence" value="ECO:0007669"/>
    <property type="project" value="UniProtKB-KW"/>
</dbReference>
<keyword evidence="6" id="KW-0029">Amino-acid transport</keyword>
<dbReference type="PANTHER" id="PTHR48017">
    <property type="entry name" value="OS05G0424000 PROTEIN-RELATED"/>
    <property type="match status" value="1"/>
</dbReference>
<evidence type="ECO:0000256" key="2">
    <source>
        <dbReference type="ARBA" id="ARBA00005590"/>
    </source>
</evidence>
<evidence type="ECO:0000256" key="4">
    <source>
        <dbReference type="ARBA" id="ARBA00022692"/>
    </source>
</evidence>
<keyword evidence="5" id="KW-0769">Symport</keyword>
<dbReference type="InterPro" id="IPR013057">
    <property type="entry name" value="AA_transpt_TM"/>
</dbReference>
<dbReference type="GO" id="GO:0006865">
    <property type="term" value="P:amino acid transport"/>
    <property type="evidence" value="ECO:0007669"/>
    <property type="project" value="UniProtKB-KW"/>
</dbReference>
<protein>
    <recommendedName>
        <fullName evidence="12">Amino acid transporter transmembrane domain-containing protein</fullName>
    </recommendedName>
</protein>
<feature type="transmembrane region" description="Helical" evidence="11">
    <location>
        <begin position="279"/>
        <end position="300"/>
    </location>
</feature>
<evidence type="ECO:0000256" key="7">
    <source>
        <dbReference type="ARBA" id="ARBA00022989"/>
    </source>
</evidence>
<feature type="transmembrane region" description="Helical" evidence="11">
    <location>
        <begin position="442"/>
        <end position="467"/>
    </location>
</feature>
<evidence type="ECO:0000256" key="8">
    <source>
        <dbReference type="ARBA" id="ARBA00023136"/>
    </source>
</evidence>
<keyword evidence="8 11" id="KW-0472">Membrane</keyword>
<accession>A0AAV8SSK1</accession>
<keyword evidence="4 11" id="KW-0812">Transmembrane</keyword>
<keyword evidence="7 11" id="KW-1133">Transmembrane helix</keyword>
<keyword evidence="3" id="KW-0813">Transport</keyword>
<keyword evidence="9" id="KW-0927">Auxin signaling pathway</keyword>